<feature type="region of interest" description="Disordered" evidence="1">
    <location>
        <begin position="447"/>
        <end position="471"/>
    </location>
</feature>
<accession>A0A9P4R617</accession>
<keyword evidence="3" id="KW-1185">Reference proteome</keyword>
<dbReference type="Proteomes" id="UP000799444">
    <property type="component" value="Unassembled WGS sequence"/>
</dbReference>
<dbReference type="EMBL" id="ML996103">
    <property type="protein sequence ID" value="KAF2739772.1"/>
    <property type="molecule type" value="Genomic_DNA"/>
</dbReference>
<evidence type="ECO:0000313" key="3">
    <source>
        <dbReference type="Proteomes" id="UP000799444"/>
    </source>
</evidence>
<feature type="region of interest" description="Disordered" evidence="1">
    <location>
        <begin position="595"/>
        <end position="618"/>
    </location>
</feature>
<name>A0A9P4R617_9PLEO</name>
<dbReference type="OrthoDB" id="3800943at2759"/>
<organism evidence="2 3">
    <name type="scientific">Polyplosphaeria fusca</name>
    <dbReference type="NCBI Taxonomy" id="682080"/>
    <lineage>
        <taxon>Eukaryota</taxon>
        <taxon>Fungi</taxon>
        <taxon>Dikarya</taxon>
        <taxon>Ascomycota</taxon>
        <taxon>Pezizomycotina</taxon>
        <taxon>Dothideomycetes</taxon>
        <taxon>Pleosporomycetidae</taxon>
        <taxon>Pleosporales</taxon>
        <taxon>Tetraplosphaeriaceae</taxon>
        <taxon>Polyplosphaeria</taxon>
    </lineage>
</organism>
<proteinExistence type="predicted"/>
<reference evidence="2" key="1">
    <citation type="journal article" date="2020" name="Stud. Mycol.">
        <title>101 Dothideomycetes genomes: a test case for predicting lifestyles and emergence of pathogens.</title>
        <authorList>
            <person name="Haridas S."/>
            <person name="Albert R."/>
            <person name="Binder M."/>
            <person name="Bloem J."/>
            <person name="Labutti K."/>
            <person name="Salamov A."/>
            <person name="Andreopoulos B."/>
            <person name="Baker S."/>
            <person name="Barry K."/>
            <person name="Bills G."/>
            <person name="Bluhm B."/>
            <person name="Cannon C."/>
            <person name="Castanera R."/>
            <person name="Culley D."/>
            <person name="Daum C."/>
            <person name="Ezra D."/>
            <person name="Gonzalez J."/>
            <person name="Henrissat B."/>
            <person name="Kuo A."/>
            <person name="Liang C."/>
            <person name="Lipzen A."/>
            <person name="Lutzoni F."/>
            <person name="Magnuson J."/>
            <person name="Mondo S."/>
            <person name="Nolan M."/>
            <person name="Ohm R."/>
            <person name="Pangilinan J."/>
            <person name="Park H.-J."/>
            <person name="Ramirez L."/>
            <person name="Alfaro M."/>
            <person name="Sun H."/>
            <person name="Tritt A."/>
            <person name="Yoshinaga Y."/>
            <person name="Zwiers L.-H."/>
            <person name="Turgeon B."/>
            <person name="Goodwin S."/>
            <person name="Spatafora J."/>
            <person name="Crous P."/>
            <person name="Grigoriev I."/>
        </authorList>
    </citation>
    <scope>NUCLEOTIDE SEQUENCE</scope>
    <source>
        <strain evidence="2">CBS 125425</strain>
    </source>
</reference>
<comment type="caution">
    <text evidence="2">The sequence shown here is derived from an EMBL/GenBank/DDBJ whole genome shotgun (WGS) entry which is preliminary data.</text>
</comment>
<feature type="compositionally biased region" description="Polar residues" evidence="1">
    <location>
        <begin position="142"/>
        <end position="151"/>
    </location>
</feature>
<evidence type="ECO:0000256" key="1">
    <source>
        <dbReference type="SAM" id="MobiDB-lite"/>
    </source>
</evidence>
<dbReference type="AlphaFoldDB" id="A0A9P4R617"/>
<protein>
    <submittedName>
        <fullName evidence="2">Uncharacterized protein</fullName>
    </submittedName>
</protein>
<sequence>MTYREIIYRTGAASEEAESTASSPMARLHEDHNPDLAYASGQYQCYRAVPNIISLTLRGDRVCNSDPLTNPGSALAHRADGEGLGTSHVSAVRAANRHTGASLATITERCSCSTVGSYIPISNSNPRPVNTLMDSIIEIGSSPSAARSTGPLQRHPSGTIIRQKRTTDDDHYAYDAPNPRTSTSGAEANAAATRKTKPPRYVSPGAVTANTEQQAEGKSLKGVWRGFMQHIRDSSRNNLPLADVTNMPYAAHDRGPSAAEERWSGSLQYGSKIPLREPTALACRESNGPISSLPPWHIPCHKHGKDCPRGYAATSKASVHDFHAGTTTFSLAPEKGTHSDLIPAPLWLSSARSQISSRNNSSSGTPSCGNVLKKDAVCETPTLSTRGRDDSSFRYTLDGVPVHRSNAPSLYEYDRARSTSFCSTVSTSYSGTVLGIDLDLQQDDVGVRSSPEQEHPMSDLTSATKDSPRRSITSSALPILLPLAASQGIVRADHTAPQISFFSPSGNLIKPAESSPASSTSYKDHTVTTHLKPQPLARPVLLPATSPPKISVPRHVHQGHHQHARSHIVPQSILPSTVKGCGGMVRVDSVQPCSGARRTVSSPRLKPPGDGAGDECSSKDTLRWRAAASCTSIPRTREEGSLRRRKDQASALAGWAFRICFCQPFDGAAPGPGCAVERCDGRAYPRTPDHCVENARVVAVRGTAG</sequence>
<evidence type="ECO:0000313" key="2">
    <source>
        <dbReference type="EMBL" id="KAF2739772.1"/>
    </source>
</evidence>
<feature type="region of interest" description="Disordered" evidence="1">
    <location>
        <begin position="142"/>
        <end position="214"/>
    </location>
</feature>
<gene>
    <name evidence="2" type="ORF">EJ04DRAFT_294180</name>
</gene>